<dbReference type="Proteomes" id="UP000477782">
    <property type="component" value="Unassembled WGS sequence"/>
</dbReference>
<evidence type="ECO:0000313" key="2">
    <source>
        <dbReference type="Proteomes" id="UP000477782"/>
    </source>
</evidence>
<protein>
    <submittedName>
        <fullName evidence="1">Uncharacterized protein</fullName>
    </submittedName>
</protein>
<dbReference type="InterPro" id="IPR038186">
    <property type="entry name" value="CHAD_dom_sf"/>
</dbReference>
<accession>A0A6M0QXK5</accession>
<dbReference type="EMBL" id="JAAIVJ010000023">
    <property type="protein sequence ID" value="NEY92195.1"/>
    <property type="molecule type" value="Genomic_DNA"/>
</dbReference>
<organism evidence="1 2">
    <name type="scientific">Tabrizicola oligotrophica</name>
    <dbReference type="NCBI Taxonomy" id="2710650"/>
    <lineage>
        <taxon>Bacteria</taxon>
        <taxon>Pseudomonadati</taxon>
        <taxon>Pseudomonadota</taxon>
        <taxon>Alphaproteobacteria</taxon>
        <taxon>Rhodobacterales</taxon>
        <taxon>Paracoccaceae</taxon>
        <taxon>Tabrizicola</taxon>
    </lineage>
</organism>
<proteinExistence type="predicted"/>
<dbReference type="Gene3D" id="1.40.20.10">
    <property type="entry name" value="CHAD domain"/>
    <property type="match status" value="1"/>
</dbReference>
<dbReference type="RefSeq" id="WP_164628281.1">
    <property type="nucleotide sequence ID" value="NZ_JAAIVJ010000023.1"/>
</dbReference>
<comment type="caution">
    <text evidence="1">The sequence shown here is derived from an EMBL/GenBank/DDBJ whole genome shotgun (WGS) entry which is preliminary data.</text>
</comment>
<dbReference type="AlphaFoldDB" id="A0A6M0QXK5"/>
<gene>
    <name evidence="1" type="ORF">G4Z14_18085</name>
</gene>
<sequence>MQRYHLNPASAHVPTPLQTGAPTVTADADRIAALPDQTAAAAFVHLADQLTAAFHAHLLALLDEDHPEHVHKARVTLRAHSTEAGRLFHVIVGTRSTASWAAVPREGGQLV</sequence>
<reference evidence="1 2" key="1">
    <citation type="submission" date="2020-02" db="EMBL/GenBank/DDBJ databases">
        <authorList>
            <person name="Chen W.-M."/>
        </authorList>
    </citation>
    <scope>NUCLEOTIDE SEQUENCE [LARGE SCALE GENOMIC DNA]</scope>
    <source>
        <strain evidence="1 2">KMS-5</strain>
    </source>
</reference>
<keyword evidence="2" id="KW-1185">Reference proteome</keyword>
<name>A0A6M0QXK5_9RHOB</name>
<evidence type="ECO:0000313" key="1">
    <source>
        <dbReference type="EMBL" id="NEY92195.1"/>
    </source>
</evidence>